<name>A0A0C2I4H8_9PSED</name>
<proteinExistence type="predicted"/>
<organism evidence="1 2">
    <name type="scientific">Pseudomonas batumici</name>
    <dbReference type="NCBI Taxonomy" id="226910"/>
    <lineage>
        <taxon>Bacteria</taxon>
        <taxon>Pseudomonadati</taxon>
        <taxon>Pseudomonadota</taxon>
        <taxon>Gammaproteobacteria</taxon>
        <taxon>Pseudomonadales</taxon>
        <taxon>Pseudomonadaceae</taxon>
        <taxon>Pseudomonas</taxon>
    </lineage>
</organism>
<dbReference type="Proteomes" id="UP000031535">
    <property type="component" value="Unassembled WGS sequence"/>
</dbReference>
<accession>A0A0C2I4H8</accession>
<gene>
    <name evidence="1" type="ORF">UCMB321_2121</name>
</gene>
<comment type="caution">
    <text evidence="1">The sequence shown here is derived from an EMBL/GenBank/DDBJ whole genome shotgun (WGS) entry which is preliminary data.</text>
</comment>
<dbReference type="EMBL" id="JXDG01000022">
    <property type="protein sequence ID" value="KIH84121.1"/>
    <property type="molecule type" value="Genomic_DNA"/>
</dbReference>
<keyword evidence="2" id="KW-1185">Reference proteome</keyword>
<protein>
    <submittedName>
        <fullName evidence="1">Uncharacterized protein</fullName>
    </submittedName>
</protein>
<evidence type="ECO:0000313" key="1">
    <source>
        <dbReference type="EMBL" id="KIH84121.1"/>
    </source>
</evidence>
<evidence type="ECO:0000313" key="2">
    <source>
        <dbReference type="Proteomes" id="UP000031535"/>
    </source>
</evidence>
<sequence length="40" mass="4759">MDDLDKIAQSIAQMCSAHFLISFQYEQTLYWRNATGLHRR</sequence>
<dbReference type="AlphaFoldDB" id="A0A0C2I4H8"/>
<reference evidence="1 2" key="1">
    <citation type="submission" date="2015-01" db="EMBL/GenBank/DDBJ databases">
        <title>Complete genome of Pseudomonas batumici UCM B-321 producer of the batumin antibiotic with strong antistaphilococcal and potential anticancer activity.</title>
        <authorList>
            <person name="Klochko V.V."/>
            <person name="Zelena L.B."/>
            <person name="Elena K.A."/>
            <person name="Reva O.N."/>
        </authorList>
    </citation>
    <scope>NUCLEOTIDE SEQUENCE [LARGE SCALE GENOMIC DNA]</scope>
    <source>
        <strain evidence="1 2">UCM B-321</strain>
    </source>
</reference>